<gene>
    <name evidence="2" type="ORF">SAMN04488500_106292</name>
</gene>
<keyword evidence="1" id="KW-0812">Transmembrane</keyword>
<keyword evidence="1" id="KW-1133">Transmembrane helix</keyword>
<evidence type="ECO:0000313" key="3">
    <source>
        <dbReference type="Proteomes" id="UP000192738"/>
    </source>
</evidence>
<sequence length="54" mass="5907">MDIGKIKNTIDDVGRKANSVVDGFAAFHNFEQYQVWLGVVAMIALVVLIAIVIC</sequence>
<dbReference type="Proteomes" id="UP000192738">
    <property type="component" value="Unassembled WGS sequence"/>
</dbReference>
<feature type="transmembrane region" description="Helical" evidence="1">
    <location>
        <begin position="33"/>
        <end position="53"/>
    </location>
</feature>
<dbReference type="STRING" id="112901.SAMN04488500_106292"/>
<accession>A0A1W2B368</accession>
<keyword evidence="1" id="KW-0472">Membrane</keyword>
<dbReference type="AlphaFoldDB" id="A0A1W2B368"/>
<protein>
    <submittedName>
        <fullName evidence="2">Uncharacterized protein</fullName>
    </submittedName>
</protein>
<reference evidence="2 3" key="1">
    <citation type="submission" date="2017-04" db="EMBL/GenBank/DDBJ databases">
        <authorList>
            <person name="Afonso C.L."/>
            <person name="Miller P.J."/>
            <person name="Scott M.A."/>
            <person name="Spackman E."/>
            <person name="Goraichik I."/>
            <person name="Dimitrov K.M."/>
            <person name="Suarez D.L."/>
            <person name="Swayne D.E."/>
        </authorList>
    </citation>
    <scope>NUCLEOTIDE SEQUENCE [LARGE SCALE GENOMIC DNA]</scope>
    <source>
        <strain evidence="2 3">DSM 5090</strain>
    </source>
</reference>
<dbReference type="RefSeq" id="WP_176215457.1">
    <property type="nucleotide sequence ID" value="NZ_CP155572.1"/>
</dbReference>
<keyword evidence="3" id="KW-1185">Reference proteome</keyword>
<dbReference type="EMBL" id="FWXI01000006">
    <property type="protein sequence ID" value="SMC67376.1"/>
    <property type="molecule type" value="Genomic_DNA"/>
</dbReference>
<organism evidence="2 3">
    <name type="scientific">Sporomusa malonica</name>
    <dbReference type="NCBI Taxonomy" id="112901"/>
    <lineage>
        <taxon>Bacteria</taxon>
        <taxon>Bacillati</taxon>
        <taxon>Bacillota</taxon>
        <taxon>Negativicutes</taxon>
        <taxon>Selenomonadales</taxon>
        <taxon>Sporomusaceae</taxon>
        <taxon>Sporomusa</taxon>
    </lineage>
</organism>
<proteinExistence type="predicted"/>
<evidence type="ECO:0000313" key="2">
    <source>
        <dbReference type="EMBL" id="SMC67376.1"/>
    </source>
</evidence>
<evidence type="ECO:0000256" key="1">
    <source>
        <dbReference type="SAM" id="Phobius"/>
    </source>
</evidence>
<name>A0A1W2B368_9FIRM</name>